<dbReference type="Gene3D" id="2.40.50.140">
    <property type="entry name" value="Nucleic acid-binding proteins"/>
    <property type="match status" value="1"/>
</dbReference>
<keyword evidence="2" id="KW-0227">DNA damage</keyword>
<dbReference type="GO" id="GO:0009295">
    <property type="term" value="C:nucleoid"/>
    <property type="evidence" value="ECO:0007669"/>
    <property type="project" value="TreeGrafter"/>
</dbReference>
<dbReference type="STRING" id="644282.Deba_1106"/>
<keyword evidence="1 2" id="KW-0238">DNA-binding</keyword>
<dbReference type="InterPro" id="IPR012340">
    <property type="entry name" value="NA-bd_OB-fold"/>
</dbReference>
<dbReference type="Proteomes" id="UP000009047">
    <property type="component" value="Chromosome"/>
</dbReference>
<comment type="function">
    <text evidence="2">Plays an important role in DNA replication, recombination and repair. Binds to ssDNA and to an array of partner proteins to recruit them to their sites of action during DNA metabolism.</text>
</comment>
<protein>
    <recommendedName>
        <fullName evidence="2 3">Single-stranded DNA-binding protein</fullName>
        <shortName evidence="2">SSB</shortName>
    </recommendedName>
</protein>
<comment type="subunit">
    <text evidence="2">Homotetramer.</text>
</comment>
<keyword evidence="2" id="KW-0233">DNA recombination</keyword>
<dbReference type="InterPro" id="IPR011344">
    <property type="entry name" value="ssDNA-bd"/>
</dbReference>
<dbReference type="PROSITE" id="PS50935">
    <property type="entry name" value="SSB"/>
    <property type="match status" value="1"/>
</dbReference>
<dbReference type="HAMAP" id="MF_00984">
    <property type="entry name" value="SSB"/>
    <property type="match status" value="1"/>
</dbReference>
<dbReference type="CDD" id="cd04496">
    <property type="entry name" value="SSB_OBF"/>
    <property type="match status" value="1"/>
</dbReference>
<keyword evidence="2" id="KW-0235">DNA replication</keyword>
<feature type="region of interest" description="Disordered" evidence="4">
    <location>
        <begin position="111"/>
        <end position="159"/>
    </location>
</feature>
<dbReference type="GO" id="GO:0006281">
    <property type="term" value="P:DNA repair"/>
    <property type="evidence" value="ECO:0007669"/>
    <property type="project" value="UniProtKB-UniRule"/>
</dbReference>
<proteinExistence type="inferred from homology"/>
<evidence type="ECO:0000256" key="1">
    <source>
        <dbReference type="ARBA" id="ARBA00023125"/>
    </source>
</evidence>
<sequence length="159" mass="16988">MARGVNKVIILGNLGADPEMKYTANGTAVCNLRIATSEAFKGQDGNWQERTEWHRVVVYGKSAENCGQYLSKGRQVYIEGRLQTRSWDDQSGQKRWMTEVVAREVQFLGGGQQGGQGGGYGGQQGGQGGGYGGGYGQQQGGHPDDGFGGPPPSDDDIPF</sequence>
<dbReference type="KEGG" id="dbr:Deba_1106"/>
<keyword evidence="2" id="KW-0234">DNA repair</keyword>
<keyword evidence="6" id="KW-1185">Reference proteome</keyword>
<dbReference type="HOGENOM" id="CLU_078758_0_2_7"/>
<dbReference type="GO" id="GO:0006310">
    <property type="term" value="P:DNA recombination"/>
    <property type="evidence" value="ECO:0007669"/>
    <property type="project" value="UniProtKB-UniRule"/>
</dbReference>
<feature type="short sequence motif" description="Important for interaction with partner proteins" evidence="2">
    <location>
        <begin position="154"/>
        <end position="159"/>
    </location>
</feature>
<dbReference type="eggNOG" id="COG0629">
    <property type="taxonomic scope" value="Bacteria"/>
</dbReference>
<feature type="compositionally biased region" description="Gly residues" evidence="4">
    <location>
        <begin position="111"/>
        <end position="139"/>
    </location>
</feature>
<dbReference type="PANTHER" id="PTHR10302">
    <property type="entry name" value="SINGLE-STRANDED DNA-BINDING PROTEIN"/>
    <property type="match status" value="1"/>
</dbReference>
<dbReference type="SUPFAM" id="SSF50249">
    <property type="entry name" value="Nucleic acid-binding proteins"/>
    <property type="match status" value="1"/>
</dbReference>
<dbReference type="PANTHER" id="PTHR10302:SF27">
    <property type="entry name" value="SINGLE-STRANDED DNA-BINDING PROTEIN"/>
    <property type="match status" value="1"/>
</dbReference>
<feature type="DNA-binding region" evidence="2">
    <location>
        <begin position="53"/>
        <end position="59"/>
    </location>
</feature>
<organism evidence="5 6">
    <name type="scientific">Desulfarculus baarsii (strain ATCC 33931 / DSM 2075 / LMG 7858 / VKM B-1802 / 2st14)</name>
    <dbReference type="NCBI Taxonomy" id="644282"/>
    <lineage>
        <taxon>Bacteria</taxon>
        <taxon>Pseudomonadati</taxon>
        <taxon>Thermodesulfobacteriota</taxon>
        <taxon>Desulfarculia</taxon>
        <taxon>Desulfarculales</taxon>
        <taxon>Desulfarculaceae</taxon>
        <taxon>Desulfarculus</taxon>
    </lineage>
</organism>
<dbReference type="InterPro" id="IPR000424">
    <property type="entry name" value="Primosome_PriB/ssb"/>
</dbReference>
<evidence type="ECO:0000313" key="5">
    <source>
        <dbReference type="EMBL" id="ADK84474.1"/>
    </source>
</evidence>
<evidence type="ECO:0000256" key="2">
    <source>
        <dbReference type="HAMAP-Rule" id="MF_00984"/>
    </source>
</evidence>
<evidence type="ECO:0000313" key="6">
    <source>
        <dbReference type="Proteomes" id="UP000009047"/>
    </source>
</evidence>
<dbReference type="AlphaFoldDB" id="E1QIQ1"/>
<evidence type="ECO:0000256" key="4">
    <source>
        <dbReference type="SAM" id="MobiDB-lite"/>
    </source>
</evidence>
<evidence type="ECO:0000256" key="3">
    <source>
        <dbReference type="RuleBase" id="RU000524"/>
    </source>
</evidence>
<reference evidence="5 6" key="1">
    <citation type="journal article" date="2010" name="Stand. Genomic Sci.">
        <title>Complete genome sequence of Desulfarculus baarsii type strain (2st14).</title>
        <authorList>
            <person name="Sun H."/>
            <person name="Spring S."/>
            <person name="Lapidus A."/>
            <person name="Davenport K."/>
            <person name="Del Rio T.G."/>
            <person name="Tice H."/>
            <person name="Nolan M."/>
            <person name="Copeland A."/>
            <person name="Cheng J.F."/>
            <person name="Lucas S."/>
            <person name="Tapia R."/>
            <person name="Goodwin L."/>
            <person name="Pitluck S."/>
            <person name="Ivanova N."/>
            <person name="Pagani I."/>
            <person name="Mavromatis K."/>
            <person name="Ovchinnikova G."/>
            <person name="Pati A."/>
            <person name="Chen A."/>
            <person name="Palaniappan K."/>
            <person name="Hauser L."/>
            <person name="Chang Y.J."/>
            <person name="Jeffries C.D."/>
            <person name="Detter J.C."/>
            <person name="Han C."/>
            <person name="Rohde M."/>
            <person name="Brambilla E."/>
            <person name="Goker M."/>
            <person name="Woyke T."/>
            <person name="Bristow J."/>
            <person name="Eisen J.A."/>
            <person name="Markowitz V."/>
            <person name="Hugenholtz P."/>
            <person name="Kyrpides N.C."/>
            <person name="Klenk H.P."/>
            <person name="Land M."/>
        </authorList>
    </citation>
    <scope>NUCLEOTIDE SEQUENCE [LARGE SCALE GENOMIC DNA]</scope>
    <source>
        <strain evidence="6">ATCC 33931 / DSM 2075 / LMG 7858 / VKM B-1802 / 2st14</strain>
    </source>
</reference>
<name>E1QIQ1_DESB2</name>
<dbReference type="NCBIfam" id="TIGR00621">
    <property type="entry name" value="ssb"/>
    <property type="match status" value="1"/>
</dbReference>
<dbReference type="GO" id="GO:0003697">
    <property type="term" value="F:single-stranded DNA binding"/>
    <property type="evidence" value="ECO:0007669"/>
    <property type="project" value="UniProtKB-UniRule"/>
</dbReference>
<accession>E1QIQ1</accession>
<dbReference type="Pfam" id="PF00436">
    <property type="entry name" value="SSB"/>
    <property type="match status" value="1"/>
</dbReference>
<gene>
    <name evidence="5" type="ordered locus">Deba_1106</name>
</gene>
<dbReference type="EMBL" id="CP002085">
    <property type="protein sequence ID" value="ADK84474.1"/>
    <property type="molecule type" value="Genomic_DNA"/>
</dbReference>
<dbReference type="RefSeq" id="WP_013257928.1">
    <property type="nucleotide sequence ID" value="NC_014365.1"/>
</dbReference>
<dbReference type="OrthoDB" id="9809878at2"/>
<dbReference type="GO" id="GO:0006260">
    <property type="term" value="P:DNA replication"/>
    <property type="evidence" value="ECO:0007669"/>
    <property type="project" value="UniProtKB-UniRule"/>
</dbReference>